<accession>A0A145ZAW0</accession>
<accession>A0A431SJ08</accession>
<dbReference type="AlphaFoldDB" id="A0A431SJ08"/>
<reference evidence="3 5" key="2">
    <citation type="submission" date="2018-05" db="EMBL/GenBank/DDBJ databases">
        <title>Evaluation of testing and processing parameters for the GenePOC Carba assay.</title>
        <authorList>
            <person name="Walsh T.R."/>
        </authorList>
    </citation>
    <scope>NUCLEOTIDE SEQUENCE [LARGE SCALE GENOMIC DNA]</scope>
    <source>
        <strain evidence="3 5">PECIMP</strain>
    </source>
</reference>
<keyword evidence="1" id="KW-1133">Transmembrane helix</keyword>
<dbReference type="EMBL" id="PNXT01000001">
    <property type="protein sequence ID" value="PTX88249.1"/>
    <property type="molecule type" value="Genomic_DNA"/>
</dbReference>
<dbReference type="RefSeq" id="WP_022647855.1">
    <property type="nucleotide sequence ID" value="NZ_AP025764.1"/>
</dbReference>
<keyword evidence="1" id="KW-0812">Transmembrane</keyword>
<keyword evidence="1" id="KW-0472">Membrane</keyword>
<dbReference type="GeneID" id="99705487"/>
<feature type="transmembrane region" description="Helical" evidence="1">
    <location>
        <begin position="6"/>
        <end position="23"/>
    </location>
</feature>
<dbReference type="Proteomes" id="UP000246375">
    <property type="component" value="Unassembled WGS sequence"/>
</dbReference>
<protein>
    <submittedName>
        <fullName evidence="2">Uncharacterized protein</fullName>
    </submittedName>
</protein>
<sequence>MVVDISVLFIILLMIVCALIYRLSVMEDKLLAMELRHATEVNAARREGYINCMNLHAQVEKSIKDKAK</sequence>
<reference evidence="2 4" key="1">
    <citation type="submission" date="2018-01" db="EMBL/GenBank/DDBJ databases">
        <title>Geographic spread and resistance mechanisms of dominant carbapenem-resistant Enterobacter cloacae complex clones ST171 and ST78.</title>
        <authorList>
            <person name="Gomez-Simmonds A."/>
            <person name="Annavajhala M.K."/>
            <person name="Wang Z."/>
            <person name="Macesic N."/>
            <person name="Hu Y."/>
            <person name="Giddins M.J."/>
            <person name="O'Malley A."/>
            <person name="Toussaint N.C."/>
            <person name="Whittier S."/>
            <person name="Torres V.J."/>
            <person name="Uhlemann A.-C."/>
        </authorList>
    </citation>
    <scope>NUCLEOTIDE SEQUENCE [LARGE SCALE GENOMIC DNA]</scope>
    <source>
        <strain evidence="2 4">78</strain>
    </source>
</reference>
<evidence type="ECO:0000256" key="1">
    <source>
        <dbReference type="SAM" id="Phobius"/>
    </source>
</evidence>
<proteinExistence type="predicted"/>
<evidence type="ECO:0000313" key="4">
    <source>
        <dbReference type="Proteomes" id="UP000244004"/>
    </source>
</evidence>
<gene>
    <name evidence="2" type="ORF">C1O12_07555</name>
    <name evidence="3" type="ORF">DL189_08325</name>
</gene>
<dbReference type="EMBL" id="QHMI01000005">
    <property type="protein sequence ID" value="PXB41595.1"/>
    <property type="molecule type" value="Genomic_DNA"/>
</dbReference>
<dbReference type="Proteomes" id="UP000244004">
    <property type="component" value="Unassembled WGS sequence"/>
</dbReference>
<evidence type="ECO:0000313" key="2">
    <source>
        <dbReference type="EMBL" id="PTX88249.1"/>
    </source>
</evidence>
<comment type="caution">
    <text evidence="2">The sequence shown here is derived from an EMBL/GenBank/DDBJ whole genome shotgun (WGS) entry which is preliminary data.</text>
</comment>
<evidence type="ECO:0000313" key="5">
    <source>
        <dbReference type="Proteomes" id="UP000246375"/>
    </source>
</evidence>
<name>A0A431SJ08_9ENTR</name>
<organism evidence="2 4">
    <name type="scientific">Enterobacter hormaechei</name>
    <dbReference type="NCBI Taxonomy" id="158836"/>
    <lineage>
        <taxon>Bacteria</taxon>
        <taxon>Pseudomonadati</taxon>
        <taxon>Pseudomonadota</taxon>
        <taxon>Gammaproteobacteria</taxon>
        <taxon>Enterobacterales</taxon>
        <taxon>Enterobacteriaceae</taxon>
        <taxon>Enterobacter</taxon>
        <taxon>Enterobacter cloacae complex</taxon>
    </lineage>
</organism>
<evidence type="ECO:0000313" key="3">
    <source>
        <dbReference type="EMBL" id="PXB41595.1"/>
    </source>
</evidence>